<keyword evidence="2" id="KW-1185">Reference proteome</keyword>
<gene>
    <name evidence="1" type="ORF">PISMIDRAFT_675103</name>
</gene>
<reference evidence="2" key="2">
    <citation type="submission" date="2015-01" db="EMBL/GenBank/DDBJ databases">
        <title>Evolutionary Origins and Diversification of the Mycorrhizal Mutualists.</title>
        <authorList>
            <consortium name="DOE Joint Genome Institute"/>
            <consortium name="Mycorrhizal Genomics Consortium"/>
            <person name="Kohler A."/>
            <person name="Kuo A."/>
            <person name="Nagy L.G."/>
            <person name="Floudas D."/>
            <person name="Copeland A."/>
            <person name="Barry K.W."/>
            <person name="Cichocki N."/>
            <person name="Veneault-Fourrey C."/>
            <person name="LaButti K."/>
            <person name="Lindquist E.A."/>
            <person name="Lipzen A."/>
            <person name="Lundell T."/>
            <person name="Morin E."/>
            <person name="Murat C."/>
            <person name="Riley R."/>
            <person name="Ohm R."/>
            <person name="Sun H."/>
            <person name="Tunlid A."/>
            <person name="Henrissat B."/>
            <person name="Grigoriev I.V."/>
            <person name="Hibbett D.S."/>
            <person name="Martin F."/>
        </authorList>
    </citation>
    <scope>NUCLEOTIDE SEQUENCE [LARGE SCALE GENOMIC DNA]</scope>
    <source>
        <strain evidence="2">441</strain>
    </source>
</reference>
<proteinExistence type="predicted"/>
<name>A0A0C9YQ94_9AGAM</name>
<dbReference type="AlphaFoldDB" id="A0A0C9YQ94"/>
<dbReference type="EMBL" id="KN833697">
    <property type="protein sequence ID" value="KIK27240.1"/>
    <property type="molecule type" value="Genomic_DNA"/>
</dbReference>
<protein>
    <submittedName>
        <fullName evidence="1">Uncharacterized protein</fullName>
    </submittedName>
</protein>
<dbReference type="HOGENOM" id="CLU_2923522_0_0_1"/>
<organism evidence="1 2">
    <name type="scientific">Pisolithus microcarpus 441</name>
    <dbReference type="NCBI Taxonomy" id="765257"/>
    <lineage>
        <taxon>Eukaryota</taxon>
        <taxon>Fungi</taxon>
        <taxon>Dikarya</taxon>
        <taxon>Basidiomycota</taxon>
        <taxon>Agaricomycotina</taxon>
        <taxon>Agaricomycetes</taxon>
        <taxon>Agaricomycetidae</taxon>
        <taxon>Boletales</taxon>
        <taxon>Sclerodermatineae</taxon>
        <taxon>Pisolithaceae</taxon>
        <taxon>Pisolithus</taxon>
    </lineage>
</organism>
<sequence length="61" mass="6598">MSTQGFDPNQAQNLLEVCVLTFHINSRFPGVIARFAVKAVEHAQVSGLVGTMDWTCVFSGA</sequence>
<accession>A0A0C9YQ94</accession>
<evidence type="ECO:0000313" key="1">
    <source>
        <dbReference type="EMBL" id="KIK27240.1"/>
    </source>
</evidence>
<dbReference type="Proteomes" id="UP000054018">
    <property type="component" value="Unassembled WGS sequence"/>
</dbReference>
<reference evidence="1 2" key="1">
    <citation type="submission" date="2014-04" db="EMBL/GenBank/DDBJ databases">
        <authorList>
            <consortium name="DOE Joint Genome Institute"/>
            <person name="Kuo A."/>
            <person name="Kohler A."/>
            <person name="Costa M.D."/>
            <person name="Nagy L.G."/>
            <person name="Floudas D."/>
            <person name="Copeland A."/>
            <person name="Barry K.W."/>
            <person name="Cichocki N."/>
            <person name="Veneault-Fourrey C."/>
            <person name="LaButti K."/>
            <person name="Lindquist E.A."/>
            <person name="Lipzen A."/>
            <person name="Lundell T."/>
            <person name="Morin E."/>
            <person name="Murat C."/>
            <person name="Sun H."/>
            <person name="Tunlid A."/>
            <person name="Henrissat B."/>
            <person name="Grigoriev I.V."/>
            <person name="Hibbett D.S."/>
            <person name="Martin F."/>
            <person name="Nordberg H.P."/>
            <person name="Cantor M.N."/>
            <person name="Hua S.X."/>
        </authorList>
    </citation>
    <scope>NUCLEOTIDE SEQUENCE [LARGE SCALE GENOMIC DNA]</scope>
    <source>
        <strain evidence="1 2">441</strain>
    </source>
</reference>
<evidence type="ECO:0000313" key="2">
    <source>
        <dbReference type="Proteomes" id="UP000054018"/>
    </source>
</evidence>